<keyword evidence="2" id="KW-0547">Nucleotide-binding</keyword>
<evidence type="ECO:0000256" key="2">
    <source>
        <dbReference type="ARBA" id="ARBA00022741"/>
    </source>
</evidence>
<dbReference type="GO" id="GO:0055085">
    <property type="term" value="P:transmembrane transport"/>
    <property type="evidence" value="ECO:0007669"/>
    <property type="project" value="UniProtKB-ARBA"/>
</dbReference>
<dbReference type="GO" id="GO:0005524">
    <property type="term" value="F:ATP binding"/>
    <property type="evidence" value="ECO:0007669"/>
    <property type="project" value="UniProtKB-KW"/>
</dbReference>
<evidence type="ECO:0000256" key="3">
    <source>
        <dbReference type="ARBA" id="ARBA00022840"/>
    </source>
</evidence>
<dbReference type="InterPro" id="IPR003439">
    <property type="entry name" value="ABC_transporter-like_ATP-bd"/>
</dbReference>
<dbReference type="EMBL" id="DSBT01000315">
    <property type="protein sequence ID" value="HDP78536.1"/>
    <property type="molecule type" value="Genomic_DNA"/>
</dbReference>
<dbReference type="InterPro" id="IPR003593">
    <property type="entry name" value="AAA+_ATPase"/>
</dbReference>
<dbReference type="InterPro" id="IPR013563">
    <property type="entry name" value="Oligopep_ABC_C"/>
</dbReference>
<dbReference type="Proteomes" id="UP000886198">
    <property type="component" value="Unassembled WGS sequence"/>
</dbReference>
<dbReference type="FunFam" id="3.40.50.300:FF:000016">
    <property type="entry name" value="Oligopeptide ABC transporter ATP-binding component"/>
    <property type="match status" value="1"/>
</dbReference>
<dbReference type="PROSITE" id="PS50893">
    <property type="entry name" value="ABC_TRANSPORTER_2"/>
    <property type="match status" value="1"/>
</dbReference>
<dbReference type="Pfam" id="PF08352">
    <property type="entry name" value="oligo_HPY"/>
    <property type="match status" value="1"/>
</dbReference>
<name>A0A7C1CWV6_9BACT</name>
<dbReference type="AlphaFoldDB" id="A0A7C1CWV6"/>
<sequence length="319" mass="35908">MKRDILEIHNLRKHYRLRRTRLLKKPGSIKALNGVSLSISKGESFGLVGESGCGKSTAAYTIVGLLKPTEGRILFKGDDVTSLKRDQNREFRKKVQLIFQDTSGSLNPKGTVEWILREPLRAMGMQKGEIKELIVESMNLVGLDKDLLGRFPHELSGGQRQRVGIMNALILNPEVVIADEPVSSLDVSIQAQTLNLMNDLKERLSLTYLFISHDLNVVHYFCDRIAVMYLGEIVELAESEELYRSPLHPYTQSLLSAVPGETGHKLERIILEGDAPSPLNPPTGCFFHPRCFRRMAICSSVKPRKTEVTKDHFVSCHLY</sequence>
<keyword evidence="3 5" id="KW-0067">ATP-binding</keyword>
<comment type="caution">
    <text evidence="5">The sequence shown here is derived from an EMBL/GenBank/DDBJ whole genome shotgun (WGS) entry which is preliminary data.</text>
</comment>
<keyword evidence="1" id="KW-0813">Transport</keyword>
<dbReference type="Gene3D" id="3.40.50.300">
    <property type="entry name" value="P-loop containing nucleotide triphosphate hydrolases"/>
    <property type="match status" value="1"/>
</dbReference>
<protein>
    <submittedName>
        <fullName evidence="5">ABC transporter ATP-binding protein</fullName>
    </submittedName>
</protein>
<dbReference type="GO" id="GO:0016887">
    <property type="term" value="F:ATP hydrolysis activity"/>
    <property type="evidence" value="ECO:0007669"/>
    <property type="project" value="InterPro"/>
</dbReference>
<dbReference type="NCBIfam" id="TIGR01727">
    <property type="entry name" value="oligo_HPY"/>
    <property type="match status" value="1"/>
</dbReference>
<dbReference type="PANTHER" id="PTHR43776">
    <property type="entry name" value="TRANSPORT ATP-BINDING PROTEIN"/>
    <property type="match status" value="1"/>
</dbReference>
<evidence type="ECO:0000313" key="5">
    <source>
        <dbReference type="EMBL" id="HDP78536.1"/>
    </source>
</evidence>
<dbReference type="SUPFAM" id="SSF52540">
    <property type="entry name" value="P-loop containing nucleoside triphosphate hydrolases"/>
    <property type="match status" value="1"/>
</dbReference>
<dbReference type="Pfam" id="PF00005">
    <property type="entry name" value="ABC_tran"/>
    <property type="match status" value="1"/>
</dbReference>
<dbReference type="GO" id="GO:0015833">
    <property type="term" value="P:peptide transport"/>
    <property type="evidence" value="ECO:0007669"/>
    <property type="project" value="InterPro"/>
</dbReference>
<evidence type="ECO:0000259" key="4">
    <source>
        <dbReference type="PROSITE" id="PS50893"/>
    </source>
</evidence>
<dbReference type="InterPro" id="IPR050319">
    <property type="entry name" value="ABC_transp_ATP-bind"/>
</dbReference>
<dbReference type="PANTHER" id="PTHR43776:SF8">
    <property type="entry name" value="ABC TRANSPORTER, ATP-BINDING PROTEIN"/>
    <property type="match status" value="1"/>
</dbReference>
<dbReference type="SMART" id="SM00382">
    <property type="entry name" value="AAA"/>
    <property type="match status" value="1"/>
</dbReference>
<proteinExistence type="predicted"/>
<dbReference type="CDD" id="cd03257">
    <property type="entry name" value="ABC_NikE_OppD_transporters"/>
    <property type="match status" value="1"/>
</dbReference>
<organism evidence="5">
    <name type="scientific">Mesotoga infera</name>
    <dbReference type="NCBI Taxonomy" id="1236046"/>
    <lineage>
        <taxon>Bacteria</taxon>
        <taxon>Thermotogati</taxon>
        <taxon>Thermotogota</taxon>
        <taxon>Thermotogae</taxon>
        <taxon>Kosmotogales</taxon>
        <taxon>Kosmotogaceae</taxon>
        <taxon>Mesotoga</taxon>
    </lineage>
</organism>
<feature type="domain" description="ABC transporter" evidence="4">
    <location>
        <begin position="17"/>
        <end position="255"/>
    </location>
</feature>
<gene>
    <name evidence="5" type="ORF">ENN47_10220</name>
</gene>
<reference evidence="5" key="1">
    <citation type="journal article" date="2020" name="mSystems">
        <title>Genome- and Community-Level Interaction Insights into Carbon Utilization and Element Cycling Functions of Hydrothermarchaeota in Hydrothermal Sediment.</title>
        <authorList>
            <person name="Zhou Z."/>
            <person name="Liu Y."/>
            <person name="Xu W."/>
            <person name="Pan J."/>
            <person name="Luo Z.H."/>
            <person name="Li M."/>
        </authorList>
    </citation>
    <scope>NUCLEOTIDE SEQUENCE [LARGE SCALE GENOMIC DNA]</scope>
    <source>
        <strain evidence="5">SpSt-1179</strain>
    </source>
</reference>
<accession>A0A7C1CWV6</accession>
<dbReference type="InterPro" id="IPR027417">
    <property type="entry name" value="P-loop_NTPase"/>
</dbReference>
<evidence type="ECO:0000256" key="1">
    <source>
        <dbReference type="ARBA" id="ARBA00022448"/>
    </source>
</evidence>